<dbReference type="Proteomes" id="UP000006591">
    <property type="component" value="Chromosome 4"/>
</dbReference>
<feature type="region of interest" description="Disordered" evidence="1">
    <location>
        <begin position="101"/>
        <end position="138"/>
    </location>
</feature>
<dbReference type="EnsemblPlants" id="ONIVA04G06640.7">
    <property type="protein sequence ID" value="ONIVA04G06640.7"/>
    <property type="gene ID" value="ONIVA04G06640"/>
</dbReference>
<organism evidence="2">
    <name type="scientific">Oryza nivara</name>
    <name type="common">Indian wild rice</name>
    <name type="synonym">Oryza sativa f. spontanea</name>
    <dbReference type="NCBI Taxonomy" id="4536"/>
    <lineage>
        <taxon>Eukaryota</taxon>
        <taxon>Viridiplantae</taxon>
        <taxon>Streptophyta</taxon>
        <taxon>Embryophyta</taxon>
        <taxon>Tracheophyta</taxon>
        <taxon>Spermatophyta</taxon>
        <taxon>Magnoliopsida</taxon>
        <taxon>Liliopsida</taxon>
        <taxon>Poales</taxon>
        <taxon>Poaceae</taxon>
        <taxon>BOP clade</taxon>
        <taxon>Oryzoideae</taxon>
        <taxon>Oryzeae</taxon>
        <taxon>Oryzinae</taxon>
        <taxon>Oryza</taxon>
    </lineage>
</organism>
<reference evidence="2" key="1">
    <citation type="submission" date="2015-04" db="UniProtKB">
        <authorList>
            <consortium name="EnsemblPlants"/>
        </authorList>
    </citation>
    <scope>IDENTIFICATION</scope>
    <source>
        <strain evidence="2">SL10</strain>
    </source>
</reference>
<feature type="region of interest" description="Disordered" evidence="1">
    <location>
        <begin position="58"/>
        <end position="82"/>
    </location>
</feature>
<sequence length="138" mass="14418">MVAERGGSEAQSPSGLPIRLRLPLFGSPAVLLSLPLDPAGGEVVATVWRWPGIGALPSWRRGSAGQSRQHPQRRSVGSGVSHCGSDIRWEVRWWRRFCGGLASTPSPPGGGALRDNVGSIRSDGASAAGSPTADPIFL</sequence>
<dbReference type="AlphaFoldDB" id="A0A0E0GZB6"/>
<evidence type="ECO:0000256" key="1">
    <source>
        <dbReference type="SAM" id="MobiDB-lite"/>
    </source>
</evidence>
<keyword evidence="3" id="KW-1185">Reference proteome</keyword>
<evidence type="ECO:0000313" key="2">
    <source>
        <dbReference type="EnsemblPlants" id="ONIVA04G06640.7"/>
    </source>
</evidence>
<reference evidence="2" key="2">
    <citation type="submission" date="2018-04" db="EMBL/GenBank/DDBJ databases">
        <title>OnivRS2 (Oryza nivara Reference Sequence Version 2).</title>
        <authorList>
            <person name="Zhang J."/>
            <person name="Kudrna D."/>
            <person name="Lee S."/>
            <person name="Talag J."/>
            <person name="Rajasekar S."/>
            <person name="Welchert J."/>
            <person name="Hsing Y.-I."/>
            <person name="Wing R.A."/>
        </authorList>
    </citation>
    <scope>NUCLEOTIDE SEQUENCE [LARGE SCALE GENOMIC DNA]</scope>
    <source>
        <strain evidence="2">SL10</strain>
    </source>
</reference>
<accession>A0A0E0GZB6</accession>
<dbReference type="Gramene" id="ONIVA04G06640.7">
    <property type="protein sequence ID" value="ONIVA04G06640.7"/>
    <property type="gene ID" value="ONIVA04G06640"/>
</dbReference>
<evidence type="ECO:0000313" key="3">
    <source>
        <dbReference type="Proteomes" id="UP000006591"/>
    </source>
</evidence>
<dbReference type="HOGENOM" id="CLU_1858473_0_0_1"/>
<proteinExistence type="predicted"/>
<protein>
    <submittedName>
        <fullName evidence="2">Uncharacterized protein</fullName>
    </submittedName>
</protein>
<name>A0A0E0GZB6_ORYNI</name>